<protein>
    <submittedName>
        <fullName evidence="1">Uncharacterized protein</fullName>
    </submittedName>
</protein>
<organism evidence="1 2">
    <name type="scientific">Coniosporium uncinatum</name>
    <dbReference type="NCBI Taxonomy" id="93489"/>
    <lineage>
        <taxon>Eukaryota</taxon>
        <taxon>Fungi</taxon>
        <taxon>Dikarya</taxon>
        <taxon>Ascomycota</taxon>
        <taxon>Pezizomycotina</taxon>
        <taxon>Dothideomycetes</taxon>
        <taxon>Dothideomycetes incertae sedis</taxon>
        <taxon>Coniosporium</taxon>
    </lineage>
</organism>
<dbReference type="EMBL" id="JAWDJW010001714">
    <property type="protein sequence ID" value="KAK3078655.1"/>
    <property type="molecule type" value="Genomic_DNA"/>
</dbReference>
<accession>A0ACC3DQ37</accession>
<sequence length="568" mass="60372">MRGLPRILGQFPKSVLEKKVLPTLVEEMKDRELLSLVLQNILKIMGTLPSGKRAFTEKVVPRLREVFLTPPASKAAAPERDSTKEAGLMVLLENMSAVAENCSGKEFKDDILPIIVLALESPTHSLVDAGLRTLSVVLSILDFSTVKNELFPVIAAVFAKTSSLGIKTRGLEALQILCGGVPDAEAMTGDGLDGMDTSKHKTTNTSILDKYSIQEKVVPLLKAIKTKEPTVMMAALKVFREVAKIVDSEFLAMEVLPILWSFSLGPLLNLQQFQSFMALIKSVSTRIEQEQTRKLQEMSANSGAVSSSAGFSSFNGTNSTVSNGTNGGEPDFESLVKGKKLPAGASNDILDDPWASEAIPNSRAGAIPPRPVASEAPKFSWSTPSSTPAPRAQALAPTPAPTSRAITPDHNLSSFTTLQPANNAGLSTPAFSQHLQSGRPGMTPMAPTPPITSPPLQKPGIDWTSATAPKPSFTSWNSGTTMQPQRATPSVPSYGQPQQQSSSSFSVPPPPTSPYSSFNIAPPPAQMGGLQSVFGGMKPMSPQSAGVNGTASPQAQQKQGMDKYQSLI</sequence>
<gene>
    <name evidence="1" type="ORF">LTS18_006958</name>
</gene>
<evidence type="ECO:0000313" key="2">
    <source>
        <dbReference type="Proteomes" id="UP001186974"/>
    </source>
</evidence>
<keyword evidence="2" id="KW-1185">Reference proteome</keyword>
<reference evidence="1" key="1">
    <citation type="submission" date="2024-09" db="EMBL/GenBank/DDBJ databases">
        <title>Black Yeasts Isolated from many extreme environments.</title>
        <authorList>
            <person name="Coleine C."/>
            <person name="Stajich J.E."/>
            <person name="Selbmann L."/>
        </authorList>
    </citation>
    <scope>NUCLEOTIDE SEQUENCE</scope>
    <source>
        <strain evidence="1">CCFEE 5737</strain>
    </source>
</reference>
<evidence type="ECO:0000313" key="1">
    <source>
        <dbReference type="EMBL" id="KAK3078655.1"/>
    </source>
</evidence>
<comment type="caution">
    <text evidence="1">The sequence shown here is derived from an EMBL/GenBank/DDBJ whole genome shotgun (WGS) entry which is preliminary data.</text>
</comment>
<proteinExistence type="predicted"/>
<dbReference type="Proteomes" id="UP001186974">
    <property type="component" value="Unassembled WGS sequence"/>
</dbReference>
<name>A0ACC3DQ37_9PEZI</name>